<organism evidence="1 2">
    <name type="scientific">Dryococelus australis</name>
    <dbReference type="NCBI Taxonomy" id="614101"/>
    <lineage>
        <taxon>Eukaryota</taxon>
        <taxon>Metazoa</taxon>
        <taxon>Ecdysozoa</taxon>
        <taxon>Arthropoda</taxon>
        <taxon>Hexapoda</taxon>
        <taxon>Insecta</taxon>
        <taxon>Pterygota</taxon>
        <taxon>Neoptera</taxon>
        <taxon>Polyneoptera</taxon>
        <taxon>Phasmatodea</taxon>
        <taxon>Verophasmatodea</taxon>
        <taxon>Anareolatae</taxon>
        <taxon>Phasmatidae</taxon>
        <taxon>Eurycanthinae</taxon>
        <taxon>Dryococelus</taxon>
    </lineage>
</organism>
<evidence type="ECO:0000313" key="2">
    <source>
        <dbReference type="Proteomes" id="UP001159363"/>
    </source>
</evidence>
<dbReference type="EMBL" id="JARBHB010000004">
    <property type="protein sequence ID" value="KAJ8887338.1"/>
    <property type="molecule type" value="Genomic_DNA"/>
</dbReference>
<name>A0ABQ9HSI1_9NEOP</name>
<proteinExistence type="predicted"/>
<sequence>MAIGLSPDGVPQGRELLLLSEFAGWCMRVWTNDNHCLAVYEAIIEILVTATPQTAVPDQEDIQDNTEATTPVAPSNESGISSHEIDGSALRCLFPPAKPDVSTLTRDALSLSHNTNTSTAKTTDPTRPACSSIAPRVVSHTSEDITNGKPPGMPVGRISPQVGSHQLVEHHGMIGTATGECISPRQPDCRVSF</sequence>
<evidence type="ECO:0000313" key="1">
    <source>
        <dbReference type="EMBL" id="KAJ8887338.1"/>
    </source>
</evidence>
<protein>
    <submittedName>
        <fullName evidence="1">Uncharacterized protein</fullName>
    </submittedName>
</protein>
<dbReference type="Proteomes" id="UP001159363">
    <property type="component" value="Chromosome X"/>
</dbReference>
<keyword evidence="2" id="KW-1185">Reference proteome</keyword>
<gene>
    <name evidence="1" type="ORF">PR048_013553</name>
</gene>
<accession>A0ABQ9HSI1</accession>
<reference evidence="1 2" key="1">
    <citation type="submission" date="2023-02" db="EMBL/GenBank/DDBJ databases">
        <title>LHISI_Scaffold_Assembly.</title>
        <authorList>
            <person name="Stuart O.P."/>
            <person name="Cleave R."/>
            <person name="Magrath M.J.L."/>
            <person name="Mikheyev A.S."/>
        </authorList>
    </citation>
    <scope>NUCLEOTIDE SEQUENCE [LARGE SCALE GENOMIC DNA]</scope>
    <source>
        <strain evidence="1">Daus_M_001</strain>
        <tissue evidence="1">Leg muscle</tissue>
    </source>
</reference>
<comment type="caution">
    <text evidence="1">The sequence shown here is derived from an EMBL/GenBank/DDBJ whole genome shotgun (WGS) entry which is preliminary data.</text>
</comment>